<dbReference type="Proteomes" id="UP001597380">
    <property type="component" value="Unassembled WGS sequence"/>
</dbReference>
<keyword evidence="2" id="KW-1185">Reference proteome</keyword>
<dbReference type="RefSeq" id="WP_345338360.1">
    <property type="nucleotide sequence ID" value="NZ_BAABLI010000005.1"/>
</dbReference>
<organism evidence="1 2">
    <name type="scientific">Corallincola platygyrae</name>
    <dbReference type="NCBI Taxonomy" id="1193278"/>
    <lineage>
        <taxon>Bacteria</taxon>
        <taxon>Pseudomonadati</taxon>
        <taxon>Pseudomonadota</taxon>
        <taxon>Gammaproteobacteria</taxon>
        <taxon>Alteromonadales</taxon>
        <taxon>Psychromonadaceae</taxon>
        <taxon>Corallincola</taxon>
    </lineage>
</organism>
<dbReference type="EMBL" id="JBHUHT010000008">
    <property type="protein sequence ID" value="MFD2095198.1"/>
    <property type="molecule type" value="Genomic_DNA"/>
</dbReference>
<protein>
    <submittedName>
        <fullName evidence="1">DUF1415 domain-containing protein</fullName>
    </submittedName>
</protein>
<comment type="caution">
    <text evidence="1">The sequence shown here is derived from an EMBL/GenBank/DDBJ whole genome shotgun (WGS) entry which is preliminary data.</text>
</comment>
<name>A0ABW4XKN9_9GAMM</name>
<evidence type="ECO:0000313" key="2">
    <source>
        <dbReference type="Proteomes" id="UP001597380"/>
    </source>
</evidence>
<dbReference type="Pfam" id="PF07209">
    <property type="entry name" value="DUF1415"/>
    <property type="match status" value="1"/>
</dbReference>
<dbReference type="InterPro" id="IPR009858">
    <property type="entry name" value="DUF1415"/>
</dbReference>
<sequence length="192" mass="21748">MKVLPPESGQSAIEEVRKATESWLKQVVIGLNLCPFAAAPTRRGAVHIAVSQAKTEAEITDALLDEMIRLDETDPSELETTLLVLPNGLAEFDAYNQYLDIAEALLTQFDRDGIYQIASFHPDYCFAGTEPEDAENLTNRSPYPILHLIREEQMEKVLRYYPDPEGIPERNIETVSSLSDEQKRKLFGYLFR</sequence>
<evidence type="ECO:0000313" key="1">
    <source>
        <dbReference type="EMBL" id="MFD2095198.1"/>
    </source>
</evidence>
<reference evidence="2" key="1">
    <citation type="journal article" date="2019" name="Int. J. Syst. Evol. Microbiol.">
        <title>The Global Catalogue of Microorganisms (GCM) 10K type strain sequencing project: providing services to taxonomists for standard genome sequencing and annotation.</title>
        <authorList>
            <consortium name="The Broad Institute Genomics Platform"/>
            <consortium name="The Broad Institute Genome Sequencing Center for Infectious Disease"/>
            <person name="Wu L."/>
            <person name="Ma J."/>
        </authorList>
    </citation>
    <scope>NUCLEOTIDE SEQUENCE [LARGE SCALE GENOMIC DNA]</scope>
    <source>
        <strain evidence="2">CGMCC 1.10992</strain>
    </source>
</reference>
<gene>
    <name evidence="1" type="ORF">ACFSJ3_04315</name>
</gene>
<proteinExistence type="predicted"/>
<accession>A0ABW4XKN9</accession>